<dbReference type="EMBL" id="JADIMS010000029">
    <property type="protein sequence ID" value="MBO8449784.1"/>
    <property type="molecule type" value="Genomic_DNA"/>
</dbReference>
<dbReference type="PANTHER" id="PTHR30489:SF0">
    <property type="entry name" value="LIPOPROTEIN-RELEASING SYSTEM TRANSMEMBRANE PROTEIN LOLE"/>
    <property type="match status" value="1"/>
</dbReference>
<dbReference type="Proteomes" id="UP000823616">
    <property type="component" value="Unassembled WGS sequence"/>
</dbReference>
<dbReference type="InterPro" id="IPR003838">
    <property type="entry name" value="ABC3_permease_C"/>
</dbReference>
<proteinExistence type="inferred from homology"/>
<protein>
    <submittedName>
        <fullName evidence="10">FtsX-like permease family protein</fullName>
    </submittedName>
</protein>
<comment type="caution">
    <text evidence="10">The sequence shown here is derived from an EMBL/GenBank/DDBJ whole genome shotgun (WGS) entry which is preliminary data.</text>
</comment>
<comment type="similarity">
    <text evidence="2">Belongs to the ABC-4 integral membrane protein family. LolC/E subfamily.</text>
</comment>
<dbReference type="Pfam" id="PF02687">
    <property type="entry name" value="FtsX"/>
    <property type="match status" value="1"/>
</dbReference>
<feature type="transmembrane region" description="Helical" evidence="7">
    <location>
        <begin position="446"/>
        <end position="463"/>
    </location>
</feature>
<evidence type="ECO:0000313" key="10">
    <source>
        <dbReference type="EMBL" id="MBO8449784.1"/>
    </source>
</evidence>
<keyword evidence="4 7" id="KW-0812">Transmembrane</keyword>
<gene>
    <name evidence="10" type="ORF">IAA96_01610</name>
</gene>
<keyword evidence="5 7" id="KW-1133">Transmembrane helix</keyword>
<feature type="transmembrane region" description="Helical" evidence="7">
    <location>
        <begin position="337"/>
        <end position="364"/>
    </location>
</feature>
<accession>A0A9D9ER83</accession>
<feature type="domain" description="ABC3 transporter permease C-terminal" evidence="8">
    <location>
        <begin position="345"/>
        <end position="473"/>
    </location>
</feature>
<sequence>MSRKSSVVIVIFIAFSVSLLVLSNAVFDSTERGVEKVFRSGFTGDFMIRPVSDRPCSLLGDETPIVGELTRMESLVPFDGISGLLRERAEVEHFAPQFSGMAFAENPAAGTRIPVVLFAVEAERYLSVMDGITLLSGGAFADGERAALVNAQMAETLALAPGDTIQFVIADGPTFRIRAAPVSGVFSYPMENETLTRICLVDVETFSSLMELNAAVSSGAEETYSGGEQGPAEEDFNLDDLFFESSDIVAGADSGSDADAADELAAMIALAQTAGRSTAEFSAAGISSWHFLTGRLKEGVSDRSFIRRLNQSFAERGWPVEAVNWRYAGGISSLYLYWLRVIFNIGILVVLGAGFIVVNNTLIINVMSRTKEIGTMRATGASGNYVSVLFMTETFLLTLTAGIAGAFLGWLGTLLLNAADVSFSNQILVQLFGGHTLEAFVSGKNLLQAFFLVVVLGVIAWIYPVRIALSTSPTVAMQGEE</sequence>
<evidence type="ECO:0000259" key="9">
    <source>
        <dbReference type="Pfam" id="PF12704"/>
    </source>
</evidence>
<dbReference type="Pfam" id="PF12704">
    <property type="entry name" value="MacB_PCD"/>
    <property type="match status" value="1"/>
</dbReference>
<feature type="domain" description="MacB-like periplasmic core" evidence="9">
    <location>
        <begin position="7"/>
        <end position="261"/>
    </location>
</feature>
<keyword evidence="6 7" id="KW-0472">Membrane</keyword>
<evidence type="ECO:0000256" key="2">
    <source>
        <dbReference type="ARBA" id="ARBA00005236"/>
    </source>
</evidence>
<dbReference type="GO" id="GO:0044874">
    <property type="term" value="P:lipoprotein localization to outer membrane"/>
    <property type="evidence" value="ECO:0007669"/>
    <property type="project" value="TreeGrafter"/>
</dbReference>
<dbReference type="AlphaFoldDB" id="A0A9D9ER83"/>
<dbReference type="InterPro" id="IPR051447">
    <property type="entry name" value="Lipoprotein-release_system"/>
</dbReference>
<evidence type="ECO:0000256" key="1">
    <source>
        <dbReference type="ARBA" id="ARBA00004651"/>
    </source>
</evidence>
<evidence type="ECO:0000256" key="6">
    <source>
        <dbReference type="ARBA" id="ARBA00023136"/>
    </source>
</evidence>
<evidence type="ECO:0000256" key="4">
    <source>
        <dbReference type="ARBA" id="ARBA00022692"/>
    </source>
</evidence>
<reference evidence="10" key="2">
    <citation type="journal article" date="2021" name="PeerJ">
        <title>Extensive microbial diversity within the chicken gut microbiome revealed by metagenomics and culture.</title>
        <authorList>
            <person name="Gilroy R."/>
            <person name="Ravi A."/>
            <person name="Getino M."/>
            <person name="Pursley I."/>
            <person name="Horton D.L."/>
            <person name="Alikhan N.F."/>
            <person name="Baker D."/>
            <person name="Gharbi K."/>
            <person name="Hall N."/>
            <person name="Watson M."/>
            <person name="Adriaenssens E.M."/>
            <person name="Foster-Nyarko E."/>
            <person name="Jarju S."/>
            <person name="Secka A."/>
            <person name="Antonio M."/>
            <person name="Oren A."/>
            <person name="Chaudhuri R.R."/>
            <person name="La Ragione R."/>
            <person name="Hildebrand F."/>
            <person name="Pallen M.J."/>
        </authorList>
    </citation>
    <scope>NUCLEOTIDE SEQUENCE</scope>
    <source>
        <strain evidence="10">B3-4054</strain>
    </source>
</reference>
<organism evidence="10 11">
    <name type="scientific">Candidatus Avitreponema avistercoris</name>
    <dbReference type="NCBI Taxonomy" id="2840705"/>
    <lineage>
        <taxon>Bacteria</taxon>
        <taxon>Pseudomonadati</taxon>
        <taxon>Spirochaetota</taxon>
        <taxon>Spirochaetia</taxon>
        <taxon>Spirochaetales</taxon>
        <taxon>Candidatus Avitreponema</taxon>
    </lineage>
</organism>
<dbReference type="GO" id="GO:0098797">
    <property type="term" value="C:plasma membrane protein complex"/>
    <property type="evidence" value="ECO:0007669"/>
    <property type="project" value="TreeGrafter"/>
</dbReference>
<dbReference type="InterPro" id="IPR025857">
    <property type="entry name" value="MacB_PCD"/>
</dbReference>
<reference evidence="10" key="1">
    <citation type="submission" date="2020-10" db="EMBL/GenBank/DDBJ databases">
        <authorList>
            <person name="Gilroy R."/>
        </authorList>
    </citation>
    <scope>NUCLEOTIDE SEQUENCE</scope>
    <source>
        <strain evidence="10">B3-4054</strain>
    </source>
</reference>
<dbReference type="PANTHER" id="PTHR30489">
    <property type="entry name" value="LIPOPROTEIN-RELEASING SYSTEM TRANSMEMBRANE PROTEIN LOLE"/>
    <property type="match status" value="1"/>
</dbReference>
<feature type="transmembrane region" description="Helical" evidence="7">
    <location>
        <begin position="385"/>
        <end position="411"/>
    </location>
</feature>
<evidence type="ECO:0000256" key="5">
    <source>
        <dbReference type="ARBA" id="ARBA00022989"/>
    </source>
</evidence>
<evidence type="ECO:0000259" key="8">
    <source>
        <dbReference type="Pfam" id="PF02687"/>
    </source>
</evidence>
<keyword evidence="3" id="KW-1003">Cell membrane</keyword>
<evidence type="ECO:0000313" key="11">
    <source>
        <dbReference type="Proteomes" id="UP000823616"/>
    </source>
</evidence>
<comment type="subcellular location">
    <subcellularLocation>
        <location evidence="1">Cell membrane</location>
        <topology evidence="1">Multi-pass membrane protein</topology>
    </subcellularLocation>
</comment>
<evidence type="ECO:0000256" key="7">
    <source>
        <dbReference type="SAM" id="Phobius"/>
    </source>
</evidence>
<name>A0A9D9ER83_9SPIR</name>
<evidence type="ECO:0000256" key="3">
    <source>
        <dbReference type="ARBA" id="ARBA00022475"/>
    </source>
</evidence>